<name>A0A1X0Q9V1_9MICR</name>
<reference evidence="1 2" key="1">
    <citation type="journal article" date="2017" name="Environ. Microbiol.">
        <title>Decay of the glycolytic pathway and adaptation to intranuclear parasitism within Enterocytozoonidae microsporidia.</title>
        <authorList>
            <person name="Wiredu Boakye D."/>
            <person name="Jaroenlak P."/>
            <person name="Prachumwat A."/>
            <person name="Williams T.A."/>
            <person name="Bateman K.S."/>
            <person name="Itsathitphaisarn O."/>
            <person name="Sritunyalucksana K."/>
            <person name="Paszkiewicz K.H."/>
            <person name="Moore K.A."/>
            <person name="Stentiford G.D."/>
            <person name="Williams B.A."/>
        </authorList>
    </citation>
    <scope>NUCLEOTIDE SEQUENCE [LARGE SCALE GENOMIC DNA]</scope>
    <source>
        <strain evidence="1 2">GB1</strain>
    </source>
</reference>
<accession>A0A1X0Q9V1</accession>
<dbReference type="VEuPathDB" id="MicrosporidiaDB:HERIO_1517"/>
<dbReference type="Proteomes" id="UP000192356">
    <property type="component" value="Unassembled WGS sequence"/>
</dbReference>
<dbReference type="AlphaFoldDB" id="A0A1X0Q9V1"/>
<comment type="caution">
    <text evidence="1">The sequence shown here is derived from an EMBL/GenBank/DDBJ whole genome shotgun (WGS) entry which is preliminary data.</text>
</comment>
<proteinExistence type="predicted"/>
<evidence type="ECO:0000313" key="2">
    <source>
        <dbReference type="Proteomes" id="UP000192356"/>
    </source>
</evidence>
<dbReference type="EMBL" id="LVKB01000078">
    <property type="protein sequence ID" value="ORD96560.1"/>
    <property type="molecule type" value="Genomic_DNA"/>
</dbReference>
<evidence type="ECO:0000313" key="1">
    <source>
        <dbReference type="EMBL" id="ORD96560.1"/>
    </source>
</evidence>
<organism evidence="1 2">
    <name type="scientific">Hepatospora eriocheir</name>
    <dbReference type="NCBI Taxonomy" id="1081669"/>
    <lineage>
        <taxon>Eukaryota</taxon>
        <taxon>Fungi</taxon>
        <taxon>Fungi incertae sedis</taxon>
        <taxon>Microsporidia</taxon>
        <taxon>Hepatosporidae</taxon>
        <taxon>Hepatospora</taxon>
    </lineage>
</organism>
<sequence>MKGCELVVPNCHDSLTIYDDENFKSELTSVCDNDNTIKKENKTKSNFSTKIDFSEKIPGKRFFIRKIN</sequence>
<gene>
    <name evidence="1" type="ORF">HERIO_1517</name>
</gene>
<protein>
    <submittedName>
        <fullName evidence="1">Uncharacterized protein</fullName>
    </submittedName>
</protein>
<keyword evidence="2" id="KW-1185">Reference proteome</keyword>